<evidence type="ECO:0000256" key="5">
    <source>
        <dbReference type="SAM" id="Coils"/>
    </source>
</evidence>
<comment type="similarity">
    <text evidence="3">Belongs to the methyl-accepting chemotaxis (MCP) protein family.</text>
</comment>
<feature type="domain" description="Methyl-accepting transducer" evidence="7">
    <location>
        <begin position="396"/>
        <end position="632"/>
    </location>
</feature>
<sequence length="668" mass="73028">MCVGALSYFWFIMRSELVVMFKNLRIKTKMGVGFGVVLVLLSLVLVISLVALKRADGGISEYRDLAQDTNLSGKLQANMLMVRMKVKNYLITKSDRDLQQYSDYLKKMQELIDVAKHEIKKTERASLIADVNKVIVTYQNAFDNVVNLIGQRNIVHDSRLVPNGERMRLAIDEIIESAYQDGDYQAAYHAGHVQKKMLAGRLFVVKFLQSNLSSDFDEAVRNMEVSLAREVEDLNDSLENPKRKALLNEFVDANKDYIHDMIEINQLILKRNDIIQNTLNVIGPKVAKYVEDVNASVMKDQETLGMELKANTDASVKLTLILSAVAVVVGILSAYLLTTTITRPIQKAVDTANQLAQGDLTVDVGITTKDEAGMLLDAVQNTANRLKQMISTISNSSGELASASEELAVVTEQTSKGINQQETETEMVATAMNEMTTTVHDVADNAAKASEAANQADQEAISGFQVVQSTIASINSLSSRVNDSSEKLNEVEKEVLNISKILNVIREIADQTNLLALNAAIEAARAGEQGRGFAVVADEVRSLAARTQGSTSEIQAIIEQLQEGTQSTVDAMNKGQVEADNCVVQANKAKVALEAITHAISVINDMNMQIASASEQQSIVAEDINKNVVNVKRIAEENSVAANQTSSSSSEIARLAENLGQLVAEFRV</sequence>
<dbReference type="InterPro" id="IPR003660">
    <property type="entry name" value="HAMP_dom"/>
</dbReference>
<evidence type="ECO:0000256" key="1">
    <source>
        <dbReference type="ARBA" id="ARBA00004370"/>
    </source>
</evidence>
<evidence type="ECO:0008006" key="12">
    <source>
        <dbReference type="Google" id="ProtNLM"/>
    </source>
</evidence>
<dbReference type="PROSITE" id="PS50885">
    <property type="entry name" value="HAMP"/>
    <property type="match status" value="1"/>
</dbReference>
<dbReference type="PANTHER" id="PTHR32089">
    <property type="entry name" value="METHYL-ACCEPTING CHEMOTAXIS PROTEIN MCPB"/>
    <property type="match status" value="1"/>
</dbReference>
<keyword evidence="6" id="KW-0812">Transmembrane</keyword>
<dbReference type="Pfam" id="PF00015">
    <property type="entry name" value="MCPsignal"/>
    <property type="match status" value="1"/>
</dbReference>
<dbReference type="InterPro" id="IPR004089">
    <property type="entry name" value="MCPsignal_dom"/>
</dbReference>
<feature type="coiled-coil region" evidence="5">
    <location>
        <begin position="98"/>
        <end position="125"/>
    </location>
</feature>
<evidence type="ECO:0000259" key="7">
    <source>
        <dbReference type="PROSITE" id="PS50111"/>
    </source>
</evidence>
<feature type="domain" description="HBM" evidence="9">
    <location>
        <begin position="64"/>
        <end position="305"/>
    </location>
</feature>
<dbReference type="CDD" id="cd11386">
    <property type="entry name" value="MCP_signal"/>
    <property type="match status" value="1"/>
</dbReference>
<dbReference type="EMBL" id="MKFT01000002">
    <property type="protein sequence ID" value="OHY95644.1"/>
    <property type="molecule type" value="Genomic_DNA"/>
</dbReference>
<dbReference type="PANTHER" id="PTHR32089:SF120">
    <property type="entry name" value="METHYL-ACCEPTING CHEMOTAXIS PROTEIN TLPQ"/>
    <property type="match status" value="1"/>
</dbReference>
<keyword evidence="6" id="KW-0472">Membrane</keyword>
<dbReference type="SMART" id="SM00283">
    <property type="entry name" value="MA"/>
    <property type="match status" value="1"/>
</dbReference>
<keyword evidence="11" id="KW-1185">Reference proteome</keyword>
<evidence type="ECO:0000259" key="8">
    <source>
        <dbReference type="PROSITE" id="PS50885"/>
    </source>
</evidence>
<dbReference type="Proteomes" id="UP000180133">
    <property type="component" value="Unassembled WGS sequence"/>
</dbReference>
<dbReference type="InterPro" id="IPR032255">
    <property type="entry name" value="HBM"/>
</dbReference>
<reference evidence="10 11" key="1">
    <citation type="submission" date="2016-09" db="EMBL/GenBank/DDBJ databases">
        <title>Isolation, identification and antibiotic sensitivity analysis of bacterial pathogen from juvenile Hippocampus erectus with tail-rotted disease.</title>
        <authorList>
            <person name="Yang Q."/>
        </authorList>
    </citation>
    <scope>NUCLEOTIDE SEQUENCE [LARGE SCALE GENOMIC DNA]</scope>
    <source>
        <strain evidence="10 11">HM-10</strain>
    </source>
</reference>
<dbReference type="SMART" id="SM00304">
    <property type="entry name" value="HAMP"/>
    <property type="match status" value="1"/>
</dbReference>
<organism evidence="10 11">
    <name type="scientific">Vibrio rotiferianus</name>
    <dbReference type="NCBI Taxonomy" id="190895"/>
    <lineage>
        <taxon>Bacteria</taxon>
        <taxon>Pseudomonadati</taxon>
        <taxon>Pseudomonadota</taxon>
        <taxon>Gammaproteobacteria</taxon>
        <taxon>Vibrionales</taxon>
        <taxon>Vibrionaceae</taxon>
        <taxon>Vibrio</taxon>
    </lineage>
</organism>
<protein>
    <recommendedName>
        <fullName evidence="12">Methyl-accepting chemotaxis protein</fullName>
    </recommendedName>
</protein>
<dbReference type="PROSITE" id="PS50111">
    <property type="entry name" value="CHEMOTAXIS_TRANSDUC_2"/>
    <property type="match status" value="1"/>
</dbReference>
<evidence type="ECO:0000313" key="10">
    <source>
        <dbReference type="EMBL" id="OHY95644.1"/>
    </source>
</evidence>
<dbReference type="PROSITE" id="PS51753">
    <property type="entry name" value="HBM"/>
    <property type="match status" value="1"/>
</dbReference>
<dbReference type="InterPro" id="IPR024478">
    <property type="entry name" value="HlyB_4HB_MCP"/>
</dbReference>
<dbReference type="Pfam" id="PF00672">
    <property type="entry name" value="HAMP"/>
    <property type="match status" value="1"/>
</dbReference>
<proteinExistence type="inferred from homology"/>
<comment type="caution">
    <text evidence="10">The sequence shown here is derived from an EMBL/GenBank/DDBJ whole genome shotgun (WGS) entry which is preliminary data.</text>
</comment>
<evidence type="ECO:0000256" key="3">
    <source>
        <dbReference type="ARBA" id="ARBA00029447"/>
    </source>
</evidence>
<keyword evidence="5" id="KW-0175">Coiled coil</keyword>
<keyword evidence="6" id="KW-1133">Transmembrane helix</keyword>
<evidence type="ECO:0000259" key="9">
    <source>
        <dbReference type="PROSITE" id="PS51753"/>
    </source>
</evidence>
<keyword evidence="2 4" id="KW-0807">Transducer</keyword>
<dbReference type="SMART" id="SM01358">
    <property type="entry name" value="HBM"/>
    <property type="match status" value="1"/>
</dbReference>
<feature type="domain" description="HAMP" evidence="8">
    <location>
        <begin position="339"/>
        <end position="391"/>
    </location>
</feature>
<dbReference type="CDD" id="cd06225">
    <property type="entry name" value="HAMP"/>
    <property type="match status" value="1"/>
</dbReference>
<evidence type="ECO:0000256" key="2">
    <source>
        <dbReference type="ARBA" id="ARBA00023224"/>
    </source>
</evidence>
<feature type="transmembrane region" description="Helical" evidence="6">
    <location>
        <begin position="318"/>
        <end position="337"/>
    </location>
</feature>
<dbReference type="SUPFAM" id="SSF58104">
    <property type="entry name" value="Methyl-accepting chemotaxis protein (MCP) signaling domain"/>
    <property type="match status" value="1"/>
</dbReference>
<evidence type="ECO:0000313" key="11">
    <source>
        <dbReference type="Proteomes" id="UP000180133"/>
    </source>
</evidence>
<comment type="subcellular location">
    <subcellularLocation>
        <location evidence="1">Membrane</location>
    </subcellularLocation>
</comment>
<name>A0ABX3DE14_9VIBR</name>
<accession>A0ABX3DE14</accession>
<gene>
    <name evidence="10" type="ORF">BI375_12835</name>
</gene>
<feature type="transmembrane region" description="Helical" evidence="6">
    <location>
        <begin position="30"/>
        <end position="52"/>
    </location>
</feature>
<evidence type="ECO:0000256" key="6">
    <source>
        <dbReference type="SAM" id="Phobius"/>
    </source>
</evidence>
<evidence type="ECO:0000256" key="4">
    <source>
        <dbReference type="PROSITE-ProRule" id="PRU00284"/>
    </source>
</evidence>
<dbReference type="Gene3D" id="1.10.287.950">
    <property type="entry name" value="Methyl-accepting chemotaxis protein"/>
    <property type="match status" value="1"/>
</dbReference>
<dbReference type="Pfam" id="PF12729">
    <property type="entry name" value="4HB_MCP_1"/>
    <property type="match status" value="1"/>
</dbReference>